<dbReference type="InterPro" id="IPR001787">
    <property type="entry name" value="Ribosomal_bL21"/>
</dbReference>
<dbReference type="GO" id="GO:1990904">
    <property type="term" value="C:ribonucleoprotein complex"/>
    <property type="evidence" value="ECO:0007669"/>
    <property type="project" value="UniProtKB-KW"/>
</dbReference>
<dbReference type="HAMAP" id="MF_01363">
    <property type="entry name" value="Ribosomal_bL21"/>
    <property type="match status" value="1"/>
</dbReference>
<keyword evidence="2 4" id="KW-0689">Ribosomal protein</keyword>
<dbReference type="EMBL" id="LCHM01000033">
    <property type="protein sequence ID" value="KKT36990.1"/>
    <property type="molecule type" value="Genomic_DNA"/>
</dbReference>
<dbReference type="Pfam" id="PF00829">
    <property type="entry name" value="Ribosomal_L21p"/>
    <property type="match status" value="1"/>
</dbReference>
<organism evidence="6 7">
    <name type="scientific">Candidatus Gottesmanbacteria bacterium GW2011_GWB1_44_11c</name>
    <dbReference type="NCBI Taxonomy" id="1618447"/>
    <lineage>
        <taxon>Bacteria</taxon>
        <taxon>Candidatus Gottesmaniibacteriota</taxon>
    </lineage>
</organism>
<keyword evidence="3 4" id="KW-0687">Ribonucleoprotein</keyword>
<dbReference type="GO" id="GO:0019843">
    <property type="term" value="F:rRNA binding"/>
    <property type="evidence" value="ECO:0007669"/>
    <property type="project" value="UniProtKB-UniRule"/>
</dbReference>
<sequence length="102" mass="11411">MFAIIQYAGKQFIVSPGERITVPHAEGNVGDTFTIHDVLLVSDPEKTSIGTPLVKGTVAEVKIVSQKKGKKLTVRRFKSKVRYRKTRGFREQLTDIEILKIG</sequence>
<dbReference type="InterPro" id="IPR036164">
    <property type="entry name" value="bL21-like_sf"/>
</dbReference>
<dbReference type="Proteomes" id="UP000034617">
    <property type="component" value="Unassembled WGS sequence"/>
</dbReference>
<protein>
    <recommendedName>
        <fullName evidence="4">Large ribosomal subunit protein bL21</fullName>
    </recommendedName>
</protein>
<dbReference type="GO" id="GO:0005737">
    <property type="term" value="C:cytoplasm"/>
    <property type="evidence" value="ECO:0007669"/>
    <property type="project" value="UniProtKB-ARBA"/>
</dbReference>
<reference evidence="6 7" key="1">
    <citation type="journal article" date="2015" name="Nature">
        <title>rRNA introns, odd ribosomes, and small enigmatic genomes across a large radiation of phyla.</title>
        <authorList>
            <person name="Brown C.T."/>
            <person name="Hug L.A."/>
            <person name="Thomas B.C."/>
            <person name="Sharon I."/>
            <person name="Castelle C.J."/>
            <person name="Singh A."/>
            <person name="Wilkins M.J."/>
            <person name="Williams K.H."/>
            <person name="Banfield J.F."/>
        </authorList>
    </citation>
    <scope>NUCLEOTIDE SEQUENCE [LARGE SCALE GENOMIC DNA]</scope>
</reference>
<evidence type="ECO:0000256" key="2">
    <source>
        <dbReference type="ARBA" id="ARBA00022980"/>
    </source>
</evidence>
<dbReference type="AlphaFoldDB" id="A0A0G1GR04"/>
<evidence type="ECO:0000256" key="4">
    <source>
        <dbReference type="HAMAP-Rule" id="MF_01363"/>
    </source>
</evidence>
<comment type="subunit">
    <text evidence="4">Part of the 50S ribosomal subunit. Contacts protein L20.</text>
</comment>
<comment type="similarity">
    <text evidence="1 4 5">Belongs to the bacterial ribosomal protein bL21 family.</text>
</comment>
<evidence type="ECO:0000256" key="3">
    <source>
        <dbReference type="ARBA" id="ARBA00023274"/>
    </source>
</evidence>
<dbReference type="GO" id="GO:0006412">
    <property type="term" value="P:translation"/>
    <property type="evidence" value="ECO:0007669"/>
    <property type="project" value="UniProtKB-UniRule"/>
</dbReference>
<keyword evidence="4 5" id="KW-0694">RNA-binding</keyword>
<keyword evidence="4 5" id="KW-0699">rRNA-binding</keyword>
<accession>A0A0G1GR04</accession>
<comment type="caution">
    <text evidence="6">The sequence shown here is derived from an EMBL/GenBank/DDBJ whole genome shotgun (WGS) entry which is preliminary data.</text>
</comment>
<name>A0A0G1GR04_9BACT</name>
<comment type="function">
    <text evidence="4 5">This protein binds to 23S rRNA in the presence of protein L20.</text>
</comment>
<dbReference type="PANTHER" id="PTHR21349:SF0">
    <property type="entry name" value="LARGE RIBOSOMAL SUBUNIT PROTEIN BL21M"/>
    <property type="match status" value="1"/>
</dbReference>
<dbReference type="NCBIfam" id="TIGR00061">
    <property type="entry name" value="L21"/>
    <property type="match status" value="1"/>
</dbReference>
<evidence type="ECO:0000313" key="6">
    <source>
        <dbReference type="EMBL" id="KKT36990.1"/>
    </source>
</evidence>
<evidence type="ECO:0000313" key="7">
    <source>
        <dbReference type="Proteomes" id="UP000034617"/>
    </source>
</evidence>
<proteinExistence type="inferred from homology"/>
<evidence type="ECO:0000256" key="5">
    <source>
        <dbReference type="RuleBase" id="RU000562"/>
    </source>
</evidence>
<dbReference type="InterPro" id="IPR028909">
    <property type="entry name" value="bL21-like"/>
</dbReference>
<dbReference type="GO" id="GO:0003735">
    <property type="term" value="F:structural constituent of ribosome"/>
    <property type="evidence" value="ECO:0007669"/>
    <property type="project" value="InterPro"/>
</dbReference>
<dbReference type="PANTHER" id="PTHR21349">
    <property type="entry name" value="50S RIBOSOMAL PROTEIN L21"/>
    <property type="match status" value="1"/>
</dbReference>
<gene>
    <name evidence="4" type="primary">rplU</name>
    <name evidence="6" type="ORF">UW22_C0033G0004</name>
</gene>
<dbReference type="SUPFAM" id="SSF141091">
    <property type="entry name" value="L21p-like"/>
    <property type="match status" value="1"/>
</dbReference>
<evidence type="ECO:0000256" key="1">
    <source>
        <dbReference type="ARBA" id="ARBA00008563"/>
    </source>
</evidence>
<dbReference type="GO" id="GO:0005840">
    <property type="term" value="C:ribosome"/>
    <property type="evidence" value="ECO:0007669"/>
    <property type="project" value="UniProtKB-KW"/>
</dbReference>